<dbReference type="AlphaFoldDB" id="A0AAD6Q7G2"/>
<sequence>MPQPESDGSWRGETGSYRGQYGLTWDCREMATNGVISPKRGDLNLIFLLLISVLAARQSSTKVGPHLAR</sequence>
<evidence type="ECO:0000313" key="2">
    <source>
        <dbReference type="Proteomes" id="UP001164929"/>
    </source>
</evidence>
<organism evidence="1 2">
    <name type="scientific">Populus alba x Populus x berolinensis</name>
    <dbReference type="NCBI Taxonomy" id="444605"/>
    <lineage>
        <taxon>Eukaryota</taxon>
        <taxon>Viridiplantae</taxon>
        <taxon>Streptophyta</taxon>
        <taxon>Embryophyta</taxon>
        <taxon>Tracheophyta</taxon>
        <taxon>Spermatophyta</taxon>
        <taxon>Magnoliopsida</taxon>
        <taxon>eudicotyledons</taxon>
        <taxon>Gunneridae</taxon>
        <taxon>Pentapetalae</taxon>
        <taxon>rosids</taxon>
        <taxon>fabids</taxon>
        <taxon>Malpighiales</taxon>
        <taxon>Salicaceae</taxon>
        <taxon>Saliceae</taxon>
        <taxon>Populus</taxon>
    </lineage>
</organism>
<reference evidence="1" key="1">
    <citation type="journal article" date="2023" name="Mol. Ecol. Resour.">
        <title>Chromosome-level genome assembly of a triploid poplar Populus alba 'Berolinensis'.</title>
        <authorList>
            <person name="Chen S."/>
            <person name="Yu Y."/>
            <person name="Wang X."/>
            <person name="Wang S."/>
            <person name="Zhang T."/>
            <person name="Zhou Y."/>
            <person name="He R."/>
            <person name="Meng N."/>
            <person name="Wang Y."/>
            <person name="Liu W."/>
            <person name="Liu Z."/>
            <person name="Liu J."/>
            <person name="Guo Q."/>
            <person name="Huang H."/>
            <person name="Sederoff R.R."/>
            <person name="Wang G."/>
            <person name="Qu G."/>
            <person name="Chen S."/>
        </authorList>
    </citation>
    <scope>NUCLEOTIDE SEQUENCE</scope>
    <source>
        <strain evidence="1">SC-2020</strain>
    </source>
</reference>
<keyword evidence="2" id="KW-1185">Reference proteome</keyword>
<dbReference type="EMBL" id="JAQIZT010000010">
    <property type="protein sequence ID" value="KAJ6982014.1"/>
    <property type="molecule type" value="Genomic_DNA"/>
</dbReference>
<accession>A0AAD6Q7G2</accession>
<name>A0AAD6Q7G2_9ROSI</name>
<dbReference type="Proteomes" id="UP001164929">
    <property type="component" value="Chromosome 10"/>
</dbReference>
<evidence type="ECO:0000313" key="1">
    <source>
        <dbReference type="EMBL" id="KAJ6982014.1"/>
    </source>
</evidence>
<comment type="caution">
    <text evidence="1">The sequence shown here is derived from an EMBL/GenBank/DDBJ whole genome shotgun (WGS) entry which is preliminary data.</text>
</comment>
<protein>
    <submittedName>
        <fullName evidence="1">Uncharacterized protein</fullName>
    </submittedName>
</protein>
<proteinExistence type="predicted"/>
<gene>
    <name evidence="1" type="ORF">NC653_025195</name>
</gene>